<evidence type="ECO:0000256" key="3">
    <source>
        <dbReference type="ARBA" id="ARBA00022692"/>
    </source>
</evidence>
<sequence>MVMMGGMRVVSIEQLFEGVLQMALSGYLGKLFDGFSRKRAIMTVVPLNNLSICAAAALIISEFLVLTLIY</sequence>
<dbReference type="InterPro" id="IPR009716">
    <property type="entry name" value="Ferroportin-1"/>
</dbReference>
<evidence type="ECO:0000256" key="5">
    <source>
        <dbReference type="ARBA" id="ARBA00023136"/>
    </source>
</evidence>
<comment type="similarity">
    <text evidence="6">Belongs to the ferroportin (FP) (TC 2.A.100) family. SLC40A subfamily.</text>
</comment>
<name>A0A1I7TSU8_9PELO</name>
<dbReference type="STRING" id="1561998.A0A1I7TSU8"/>
<keyword evidence="4 6" id="KW-1133">Transmembrane helix</keyword>
<keyword evidence="6" id="KW-0406">Ion transport</keyword>
<evidence type="ECO:0000256" key="1">
    <source>
        <dbReference type="ARBA" id="ARBA00004141"/>
    </source>
</evidence>
<comment type="caution">
    <text evidence="6">Lacks conserved residue(s) required for the propagation of feature annotation.</text>
</comment>
<dbReference type="GO" id="GO:0016020">
    <property type="term" value="C:membrane"/>
    <property type="evidence" value="ECO:0007669"/>
    <property type="project" value="UniProtKB-SubCell"/>
</dbReference>
<evidence type="ECO:0000256" key="4">
    <source>
        <dbReference type="ARBA" id="ARBA00022989"/>
    </source>
</evidence>
<proteinExistence type="inferred from homology"/>
<keyword evidence="2 6" id="KW-0813">Transport</keyword>
<evidence type="ECO:0000256" key="6">
    <source>
        <dbReference type="RuleBase" id="RU365065"/>
    </source>
</evidence>
<comment type="subcellular location">
    <subcellularLocation>
        <location evidence="1 6">Membrane</location>
        <topology evidence="1 6">Multi-pass membrane protein</topology>
    </subcellularLocation>
</comment>
<keyword evidence="7" id="KW-1185">Reference proteome</keyword>
<dbReference type="AlphaFoldDB" id="A0A1I7TSU8"/>
<dbReference type="Proteomes" id="UP000095282">
    <property type="component" value="Unplaced"/>
</dbReference>
<evidence type="ECO:0000313" key="7">
    <source>
        <dbReference type="Proteomes" id="UP000095282"/>
    </source>
</evidence>
<accession>A0A1I7TSU8</accession>
<dbReference type="GO" id="GO:0005381">
    <property type="term" value="F:iron ion transmembrane transporter activity"/>
    <property type="evidence" value="ECO:0007669"/>
    <property type="project" value="UniProtKB-UniRule"/>
</dbReference>
<organism evidence="7 8">
    <name type="scientific">Caenorhabditis tropicalis</name>
    <dbReference type="NCBI Taxonomy" id="1561998"/>
    <lineage>
        <taxon>Eukaryota</taxon>
        <taxon>Metazoa</taxon>
        <taxon>Ecdysozoa</taxon>
        <taxon>Nematoda</taxon>
        <taxon>Chromadorea</taxon>
        <taxon>Rhabditida</taxon>
        <taxon>Rhabditina</taxon>
        <taxon>Rhabditomorpha</taxon>
        <taxon>Rhabditoidea</taxon>
        <taxon>Rhabditidae</taxon>
        <taxon>Peloderinae</taxon>
        <taxon>Caenorhabditis</taxon>
    </lineage>
</organism>
<feature type="transmembrane region" description="Helical" evidence="6">
    <location>
        <begin position="47"/>
        <end position="69"/>
    </location>
</feature>
<reference evidence="8" key="1">
    <citation type="submission" date="2016-11" db="UniProtKB">
        <authorList>
            <consortium name="WormBaseParasite"/>
        </authorList>
    </citation>
    <scope>IDENTIFICATION</scope>
</reference>
<protein>
    <recommendedName>
        <fullName evidence="6">Solute carrier family 40 member</fullName>
    </recommendedName>
</protein>
<dbReference type="eggNOG" id="KOG2601">
    <property type="taxonomic scope" value="Eukaryota"/>
</dbReference>
<evidence type="ECO:0000256" key="2">
    <source>
        <dbReference type="ARBA" id="ARBA00022448"/>
    </source>
</evidence>
<evidence type="ECO:0000313" key="8">
    <source>
        <dbReference type="WBParaSite" id="Csp11.Scaffold629.g11428.t1"/>
    </source>
</evidence>
<keyword evidence="5 6" id="KW-0472">Membrane</keyword>
<dbReference type="WBParaSite" id="Csp11.Scaffold629.g11428.t1">
    <property type="protein sequence ID" value="Csp11.Scaffold629.g11428.t1"/>
    <property type="gene ID" value="Csp11.Scaffold629.g11428"/>
</dbReference>
<keyword evidence="3 6" id="KW-0812">Transmembrane</keyword>
<dbReference type="Pfam" id="PF06963">
    <property type="entry name" value="FPN1"/>
    <property type="match status" value="1"/>
</dbReference>
<comment type="function">
    <text evidence="6">May be involved in iron transport and iron homeostasis.</text>
</comment>